<protein>
    <submittedName>
        <fullName evidence="1">Uncharacterized protein</fullName>
    </submittedName>
</protein>
<name>A0A426Z9T4_ENSVE</name>
<dbReference type="EMBL" id="AMZH03007663">
    <property type="protein sequence ID" value="RRT60734.1"/>
    <property type="molecule type" value="Genomic_DNA"/>
</dbReference>
<organism evidence="1 2">
    <name type="scientific">Ensete ventricosum</name>
    <name type="common">Abyssinian banana</name>
    <name type="synonym">Musa ensete</name>
    <dbReference type="NCBI Taxonomy" id="4639"/>
    <lineage>
        <taxon>Eukaryota</taxon>
        <taxon>Viridiplantae</taxon>
        <taxon>Streptophyta</taxon>
        <taxon>Embryophyta</taxon>
        <taxon>Tracheophyta</taxon>
        <taxon>Spermatophyta</taxon>
        <taxon>Magnoliopsida</taxon>
        <taxon>Liliopsida</taxon>
        <taxon>Zingiberales</taxon>
        <taxon>Musaceae</taxon>
        <taxon>Ensete</taxon>
    </lineage>
</organism>
<sequence length="115" mass="12184">MRRDLPSQYRGGRAGHGWQPLACTLQPAPLCGRYAASGYARGRCFCPQAPPLRALPLQVAVAPCGLASVIVGLPLIGGLGRGWPALHGGLPPLLLAAFTWKTQQECVERFSSHAV</sequence>
<gene>
    <name evidence="1" type="ORF">B296_00024624</name>
</gene>
<dbReference type="AlphaFoldDB" id="A0A426Z9T4"/>
<evidence type="ECO:0000313" key="2">
    <source>
        <dbReference type="Proteomes" id="UP000287651"/>
    </source>
</evidence>
<accession>A0A426Z9T4</accession>
<proteinExistence type="predicted"/>
<reference evidence="1 2" key="1">
    <citation type="journal article" date="2014" name="Agronomy (Basel)">
        <title>A Draft Genome Sequence for Ensete ventricosum, the Drought-Tolerant Tree Against Hunger.</title>
        <authorList>
            <person name="Harrison J."/>
            <person name="Moore K.A."/>
            <person name="Paszkiewicz K."/>
            <person name="Jones T."/>
            <person name="Grant M."/>
            <person name="Ambacheew D."/>
            <person name="Muzemil S."/>
            <person name="Studholme D.J."/>
        </authorList>
    </citation>
    <scope>NUCLEOTIDE SEQUENCE [LARGE SCALE GENOMIC DNA]</scope>
</reference>
<dbReference type="Proteomes" id="UP000287651">
    <property type="component" value="Unassembled WGS sequence"/>
</dbReference>
<comment type="caution">
    <text evidence="1">The sequence shown here is derived from an EMBL/GenBank/DDBJ whole genome shotgun (WGS) entry which is preliminary data.</text>
</comment>
<evidence type="ECO:0000313" key="1">
    <source>
        <dbReference type="EMBL" id="RRT60734.1"/>
    </source>
</evidence>